<organism evidence="1 2">
    <name type="scientific">Filifactor villosus</name>
    <dbReference type="NCBI Taxonomy" id="29374"/>
    <lineage>
        <taxon>Bacteria</taxon>
        <taxon>Bacillati</taxon>
        <taxon>Bacillota</taxon>
        <taxon>Clostridia</taxon>
        <taxon>Peptostreptococcales</taxon>
        <taxon>Filifactoraceae</taxon>
        <taxon>Filifactor</taxon>
    </lineage>
</organism>
<evidence type="ECO:0008006" key="3">
    <source>
        <dbReference type="Google" id="ProtNLM"/>
    </source>
</evidence>
<gene>
    <name evidence="1" type="ORF">ACFO4R_10760</name>
</gene>
<protein>
    <recommendedName>
        <fullName evidence="3">Colicin D immunity protein domain-containing protein</fullName>
    </recommendedName>
</protein>
<evidence type="ECO:0000313" key="1">
    <source>
        <dbReference type="EMBL" id="MFC4805550.1"/>
    </source>
</evidence>
<dbReference type="EMBL" id="JBHSHL010000052">
    <property type="protein sequence ID" value="MFC4805550.1"/>
    <property type="molecule type" value="Genomic_DNA"/>
</dbReference>
<evidence type="ECO:0000313" key="2">
    <source>
        <dbReference type="Proteomes" id="UP001595916"/>
    </source>
</evidence>
<keyword evidence="2" id="KW-1185">Reference proteome</keyword>
<proteinExistence type="predicted"/>
<sequence length="90" mass="10758">MAKTKIKQFLSEVLPELSKIREESSDELMHKLAAWIFWDDDLSEDADIAYEELREEFSDIDEKWVDLTEDEKEEKATYFYNAIRDYAKAQ</sequence>
<name>A0ABV9QME2_9FIRM</name>
<reference evidence="2" key="1">
    <citation type="journal article" date="2019" name="Int. J. Syst. Evol. Microbiol.">
        <title>The Global Catalogue of Microorganisms (GCM) 10K type strain sequencing project: providing services to taxonomists for standard genome sequencing and annotation.</title>
        <authorList>
            <consortium name="The Broad Institute Genomics Platform"/>
            <consortium name="The Broad Institute Genome Sequencing Center for Infectious Disease"/>
            <person name="Wu L."/>
            <person name="Ma J."/>
        </authorList>
    </citation>
    <scope>NUCLEOTIDE SEQUENCE [LARGE SCALE GENOMIC DNA]</scope>
    <source>
        <strain evidence="2">CCUG 46385</strain>
    </source>
</reference>
<dbReference type="RefSeq" id="WP_379789120.1">
    <property type="nucleotide sequence ID" value="NZ_JBHSHL010000052.1"/>
</dbReference>
<accession>A0ABV9QME2</accession>
<dbReference type="Proteomes" id="UP001595916">
    <property type="component" value="Unassembled WGS sequence"/>
</dbReference>
<comment type="caution">
    <text evidence="1">The sequence shown here is derived from an EMBL/GenBank/DDBJ whole genome shotgun (WGS) entry which is preliminary data.</text>
</comment>